<evidence type="ECO:0000256" key="2">
    <source>
        <dbReference type="ARBA" id="ARBA00007637"/>
    </source>
</evidence>
<proteinExistence type="inferred from homology"/>
<dbReference type="SMART" id="SM00822">
    <property type="entry name" value="PKS_KR"/>
    <property type="match status" value="1"/>
</dbReference>
<dbReference type="CDD" id="cd08946">
    <property type="entry name" value="SDR_e"/>
    <property type="match status" value="1"/>
</dbReference>
<feature type="domain" description="Ketoreductase" evidence="3">
    <location>
        <begin position="3"/>
        <end position="177"/>
    </location>
</feature>
<name>A0ABT1RIC3_9HYPH</name>
<protein>
    <submittedName>
        <fullName evidence="4">NAD(P)-dependent oxidoreductase</fullName>
    </submittedName>
</protein>
<evidence type="ECO:0000313" key="4">
    <source>
        <dbReference type="EMBL" id="MCQ4634935.1"/>
    </source>
</evidence>
<comment type="pathway">
    <text evidence="1">Bacterial outer membrane biogenesis; LPS O-antigen biosynthesis.</text>
</comment>
<evidence type="ECO:0000313" key="5">
    <source>
        <dbReference type="Proteomes" id="UP000996601"/>
    </source>
</evidence>
<keyword evidence="5" id="KW-1185">Reference proteome</keyword>
<organism evidence="4 5">
    <name type="scientific">Shinella lacus</name>
    <dbReference type="NCBI Taxonomy" id="2654216"/>
    <lineage>
        <taxon>Bacteria</taxon>
        <taxon>Pseudomonadati</taxon>
        <taxon>Pseudomonadota</taxon>
        <taxon>Alphaproteobacteria</taxon>
        <taxon>Hyphomicrobiales</taxon>
        <taxon>Rhizobiaceae</taxon>
        <taxon>Shinella</taxon>
    </lineage>
</organism>
<dbReference type="SUPFAM" id="SSF51735">
    <property type="entry name" value="NAD(P)-binding Rossmann-fold domains"/>
    <property type="match status" value="1"/>
</dbReference>
<dbReference type="Pfam" id="PF01370">
    <property type="entry name" value="Epimerase"/>
    <property type="match status" value="1"/>
</dbReference>
<dbReference type="Gene3D" id="3.40.50.720">
    <property type="entry name" value="NAD(P)-binding Rossmann-like Domain"/>
    <property type="match status" value="1"/>
</dbReference>
<dbReference type="InterPro" id="IPR036291">
    <property type="entry name" value="NAD(P)-bd_dom_sf"/>
</dbReference>
<comment type="caution">
    <text evidence="4">The sequence shown here is derived from an EMBL/GenBank/DDBJ whole genome shotgun (WGS) entry which is preliminary data.</text>
</comment>
<evidence type="ECO:0000256" key="1">
    <source>
        <dbReference type="ARBA" id="ARBA00005125"/>
    </source>
</evidence>
<dbReference type="PANTHER" id="PTHR43000">
    <property type="entry name" value="DTDP-D-GLUCOSE 4,6-DEHYDRATASE-RELATED"/>
    <property type="match status" value="1"/>
</dbReference>
<dbReference type="Proteomes" id="UP000996601">
    <property type="component" value="Unassembled WGS sequence"/>
</dbReference>
<dbReference type="PROSITE" id="PS00061">
    <property type="entry name" value="ADH_SHORT"/>
    <property type="match status" value="1"/>
</dbReference>
<dbReference type="InterPro" id="IPR001509">
    <property type="entry name" value="Epimerase_deHydtase"/>
</dbReference>
<sequence length="317" mass="33708">MEKAVLVTGGAGLIGNAVRTLLETRGTEVIAVDRIGLTGDGKPLTVCDITDVHRLHAVVAGRSIGGIIHCGAFSGPMVQRENPSAMVQVNIVGTANVLELARIHSVDRFVLCSSTSAFGNTASESGPAMEPVPEDVALRPSSVYGASKAAGEQLVSTYAQQYAVDGVSLRISWVYGPRRTTDCAIRTMIEDALAGRSTHIPYGRNFPRQYIHVDDAARALVTALDAPRLPRRTYTVTGGTYFTLGEIGDMVARLLPNAEISLGLGSDPVDDVQGRFDISAIERDLGFSPAIGLEDGIRSYAKWLCAEENGHLEGKSN</sequence>
<comment type="similarity">
    <text evidence="2">Belongs to the NAD(P)-dependent epimerase/dehydratase family.</text>
</comment>
<evidence type="ECO:0000259" key="3">
    <source>
        <dbReference type="SMART" id="SM00822"/>
    </source>
</evidence>
<dbReference type="EMBL" id="WHSB02000027">
    <property type="protein sequence ID" value="MCQ4634935.1"/>
    <property type="molecule type" value="Genomic_DNA"/>
</dbReference>
<accession>A0ABT1RIC3</accession>
<reference evidence="4" key="1">
    <citation type="submission" date="2021-07" db="EMBL/GenBank/DDBJ databases">
        <title>Shinella sp. nov., a novel member of the genus Shinella from water.</title>
        <authorList>
            <person name="Deng Y."/>
        </authorList>
    </citation>
    <scope>NUCLEOTIDE SEQUENCE</scope>
    <source>
        <strain evidence="4">CPCC 100929</strain>
    </source>
</reference>
<dbReference type="InterPro" id="IPR020904">
    <property type="entry name" value="Sc_DH/Rdtase_CS"/>
</dbReference>
<gene>
    <name evidence="4" type="ORF">GB927_033255</name>
</gene>
<dbReference type="InterPro" id="IPR057326">
    <property type="entry name" value="KR_dom"/>
</dbReference>